<dbReference type="KEGG" id="ghl:GM160_09990"/>
<keyword evidence="7 11" id="KW-0067">ATP-binding</keyword>
<evidence type="ECO:0000256" key="2">
    <source>
        <dbReference type="ARBA" id="ARBA00008226"/>
    </source>
</evidence>
<keyword evidence="6 11" id="KW-0547">Nucleotide-binding</keyword>
<evidence type="ECO:0000256" key="8">
    <source>
        <dbReference type="ARBA" id="ARBA00022917"/>
    </source>
</evidence>
<comment type="catalytic activity">
    <reaction evidence="10 11">
        <text>tRNA(Gly) + glycine + ATP = glycyl-tRNA(Gly) + AMP + diphosphate</text>
        <dbReference type="Rhea" id="RHEA:16013"/>
        <dbReference type="Rhea" id="RHEA-COMP:9664"/>
        <dbReference type="Rhea" id="RHEA-COMP:9683"/>
        <dbReference type="ChEBI" id="CHEBI:30616"/>
        <dbReference type="ChEBI" id="CHEBI:33019"/>
        <dbReference type="ChEBI" id="CHEBI:57305"/>
        <dbReference type="ChEBI" id="CHEBI:78442"/>
        <dbReference type="ChEBI" id="CHEBI:78522"/>
        <dbReference type="ChEBI" id="CHEBI:456215"/>
        <dbReference type="EC" id="6.1.1.14"/>
    </reaction>
</comment>
<evidence type="ECO:0000256" key="4">
    <source>
        <dbReference type="ARBA" id="ARBA00022490"/>
    </source>
</evidence>
<dbReference type="GO" id="GO:0006426">
    <property type="term" value="P:glycyl-tRNA aminoacylation"/>
    <property type="evidence" value="ECO:0007669"/>
    <property type="project" value="UniProtKB-UniRule"/>
</dbReference>
<dbReference type="EMBL" id="CP046415">
    <property type="protein sequence ID" value="QGT79191.1"/>
    <property type="molecule type" value="Genomic_DNA"/>
</dbReference>
<dbReference type="HAMAP" id="MF_00255">
    <property type="entry name" value="Gly_tRNA_synth_beta"/>
    <property type="match status" value="1"/>
</dbReference>
<evidence type="ECO:0000256" key="7">
    <source>
        <dbReference type="ARBA" id="ARBA00022840"/>
    </source>
</evidence>
<reference evidence="13 14" key="1">
    <citation type="submission" date="2019-11" db="EMBL/GenBank/DDBJ databases">
        <authorList>
            <person name="Zhang J."/>
            <person name="Sun C."/>
        </authorList>
    </citation>
    <scope>NUCLEOTIDE SEQUENCE [LARGE SCALE GENOMIC DNA]</scope>
    <source>
        <strain evidence="14">sp2</strain>
    </source>
</reference>
<dbReference type="Proteomes" id="UP000427716">
    <property type="component" value="Chromosome"/>
</dbReference>
<keyword evidence="4 11" id="KW-0963">Cytoplasm</keyword>
<evidence type="ECO:0000256" key="9">
    <source>
        <dbReference type="ARBA" id="ARBA00023146"/>
    </source>
</evidence>
<evidence type="ECO:0000256" key="3">
    <source>
        <dbReference type="ARBA" id="ARBA00011209"/>
    </source>
</evidence>
<name>A0A6I6D6V4_9GAMM</name>
<evidence type="ECO:0000256" key="5">
    <source>
        <dbReference type="ARBA" id="ARBA00022598"/>
    </source>
</evidence>
<keyword evidence="8 11" id="KW-0648">Protein biosynthesis</keyword>
<comment type="subunit">
    <text evidence="3 11">Tetramer of two alpha and two beta subunits.</text>
</comment>
<dbReference type="PANTHER" id="PTHR30075:SF2">
    <property type="entry name" value="GLYCINE--TRNA LIGASE, CHLOROPLASTIC_MITOCHONDRIAL 2"/>
    <property type="match status" value="1"/>
</dbReference>
<sequence length="692" mass="76283">MTDTADFLFELGTEELPPKALTTLRDALEDEIRAGLDEAGLAHGKLTAFAAPRRLAVLVDDLARATEPKPVERRGPAVKAAYDADGNPTKALTGFATGCGVSPDQLETMTTDKGEWLVHRYTEPGQTTADLLPGIVERALDKLPTPKRMRWGSSRAEFIRPVHWVLALHGTDVVDMTLFGHAAGNRTFGHRFHHPEALTVSAPADYAATLQKHGFVLADFAERRAHIESQVKAKADEIGGRAHIDTDLLDEVTALVEWPVAVAGEFEARFLDVPHEALMYTMQDDQKYFPVLDAHSALMPWFITVANIESRDIEAVRHGNERVIRPRFSDAMFFWEGDLKTPLESHLESLKHLVFQKRLGSVFDKVLRIEQLAEAIARQIEADPQAARRAARLSKCDLQTQMVGEFAGLQGTIGRYLATHEGMDEDVAIALDDHYRPRRAGDDLPRGGVAQAVALADRLDTLMGIFAIGQAPTGAKDPFALRRAALGVLRILVEQELDLDLVELLEMAAAGIADKVPEANDHVMGVFEFVTERQHRYSLDRGIRSDVFQAVSMTGTRRPLDFEQRMRAVNAFIELPEAEALAAANKRIGNILKKHDGPVPESVDESRLVEPAEQRLWEAVDAIGPRLEGLLAEGDYTEALTALAALREPVDAFFDSVMVMADDTALRDNRLALLARINALFLAIADVSQLQA</sequence>
<comment type="similarity">
    <text evidence="2 11">Belongs to the class-II aminoacyl-tRNA synthetase family.</text>
</comment>
<keyword evidence="9 11" id="KW-0030">Aminoacyl-tRNA synthetase</keyword>
<feature type="domain" description="DALR anticodon binding" evidence="12">
    <location>
        <begin position="583"/>
        <end position="678"/>
    </location>
</feature>
<comment type="subcellular location">
    <subcellularLocation>
        <location evidence="1 11">Cytoplasm</location>
    </subcellularLocation>
</comment>
<proteinExistence type="inferred from homology"/>
<protein>
    <recommendedName>
        <fullName evidence="11">Glycine--tRNA ligase beta subunit</fullName>
        <ecNumber evidence="11">6.1.1.14</ecNumber>
    </recommendedName>
    <alternativeName>
        <fullName evidence="11">Glycyl-tRNA synthetase beta subunit</fullName>
        <shortName evidence="11">GlyRS</shortName>
    </alternativeName>
</protein>
<organism evidence="13 14">
    <name type="scientific">Guyparkeria halophila</name>
    <dbReference type="NCBI Taxonomy" id="47960"/>
    <lineage>
        <taxon>Bacteria</taxon>
        <taxon>Pseudomonadati</taxon>
        <taxon>Pseudomonadota</taxon>
        <taxon>Gammaproteobacteria</taxon>
        <taxon>Chromatiales</taxon>
        <taxon>Thioalkalibacteraceae</taxon>
        <taxon>Guyparkeria</taxon>
    </lineage>
</organism>
<gene>
    <name evidence="11" type="primary">glyS</name>
    <name evidence="13" type="ORF">GM160_09990</name>
</gene>
<evidence type="ECO:0000313" key="13">
    <source>
        <dbReference type="EMBL" id="QGT79191.1"/>
    </source>
</evidence>
<dbReference type="RefSeq" id="WP_156574919.1">
    <property type="nucleotide sequence ID" value="NZ_CP046415.1"/>
</dbReference>
<dbReference type="PANTHER" id="PTHR30075">
    <property type="entry name" value="GLYCYL-TRNA SYNTHETASE"/>
    <property type="match status" value="1"/>
</dbReference>
<keyword evidence="14" id="KW-1185">Reference proteome</keyword>
<keyword evidence="5 11" id="KW-0436">Ligase</keyword>
<dbReference type="InterPro" id="IPR006194">
    <property type="entry name" value="Gly-tRNA-synth_heterodimer"/>
</dbReference>
<evidence type="ECO:0000256" key="10">
    <source>
        <dbReference type="ARBA" id="ARBA00047937"/>
    </source>
</evidence>
<dbReference type="GO" id="GO:0005829">
    <property type="term" value="C:cytosol"/>
    <property type="evidence" value="ECO:0007669"/>
    <property type="project" value="TreeGrafter"/>
</dbReference>
<dbReference type="GO" id="GO:0004814">
    <property type="term" value="F:arginine-tRNA ligase activity"/>
    <property type="evidence" value="ECO:0007669"/>
    <property type="project" value="InterPro"/>
</dbReference>
<dbReference type="EC" id="6.1.1.14" evidence="11"/>
<evidence type="ECO:0000256" key="6">
    <source>
        <dbReference type="ARBA" id="ARBA00022741"/>
    </source>
</evidence>
<dbReference type="GO" id="GO:0005524">
    <property type="term" value="F:ATP binding"/>
    <property type="evidence" value="ECO:0007669"/>
    <property type="project" value="UniProtKB-UniRule"/>
</dbReference>
<evidence type="ECO:0000259" key="12">
    <source>
        <dbReference type="Pfam" id="PF05746"/>
    </source>
</evidence>
<dbReference type="NCBIfam" id="TIGR00211">
    <property type="entry name" value="glyS"/>
    <property type="match status" value="1"/>
</dbReference>
<dbReference type="InterPro" id="IPR008909">
    <property type="entry name" value="DALR_anticod-bd"/>
</dbReference>
<dbReference type="Pfam" id="PF05746">
    <property type="entry name" value="DALR_1"/>
    <property type="match status" value="1"/>
</dbReference>
<dbReference type="GO" id="GO:0004820">
    <property type="term" value="F:glycine-tRNA ligase activity"/>
    <property type="evidence" value="ECO:0007669"/>
    <property type="project" value="UniProtKB-UniRule"/>
</dbReference>
<dbReference type="PRINTS" id="PR01045">
    <property type="entry name" value="TRNASYNTHGB"/>
</dbReference>
<evidence type="ECO:0000313" key="14">
    <source>
        <dbReference type="Proteomes" id="UP000427716"/>
    </source>
</evidence>
<dbReference type="PROSITE" id="PS50861">
    <property type="entry name" value="AA_TRNA_LIGASE_II_GLYAB"/>
    <property type="match status" value="1"/>
</dbReference>
<accession>A0A6I6D6V4</accession>
<dbReference type="AlphaFoldDB" id="A0A6I6D6V4"/>
<dbReference type="SUPFAM" id="SSF109604">
    <property type="entry name" value="HD-domain/PDEase-like"/>
    <property type="match status" value="1"/>
</dbReference>
<dbReference type="GO" id="GO:0006420">
    <property type="term" value="P:arginyl-tRNA aminoacylation"/>
    <property type="evidence" value="ECO:0007669"/>
    <property type="project" value="InterPro"/>
</dbReference>
<evidence type="ECO:0000256" key="11">
    <source>
        <dbReference type="HAMAP-Rule" id="MF_00255"/>
    </source>
</evidence>
<dbReference type="InterPro" id="IPR015944">
    <property type="entry name" value="Gly-tRNA-synth_bsu"/>
</dbReference>
<dbReference type="Pfam" id="PF02092">
    <property type="entry name" value="tRNA_synt_2f"/>
    <property type="match status" value="1"/>
</dbReference>
<evidence type="ECO:0000256" key="1">
    <source>
        <dbReference type="ARBA" id="ARBA00004496"/>
    </source>
</evidence>